<proteinExistence type="predicted"/>
<dbReference type="GO" id="GO:0032259">
    <property type="term" value="P:methylation"/>
    <property type="evidence" value="ECO:0007669"/>
    <property type="project" value="UniProtKB-KW"/>
</dbReference>
<dbReference type="STRING" id="745411.B3C1_13024"/>
<name>K2K0S4_9GAMM</name>
<keyword evidence="4" id="KW-1185">Reference proteome</keyword>
<dbReference type="InterPro" id="IPR014048">
    <property type="entry name" value="MethylDNA_cys_MeTrfase_DNA-bd"/>
</dbReference>
<dbReference type="AlphaFoldDB" id="K2K0S4"/>
<dbReference type="SUPFAM" id="SSF46767">
    <property type="entry name" value="Methylated DNA-protein cysteine methyltransferase, C-terminal domain"/>
    <property type="match status" value="1"/>
</dbReference>
<comment type="caution">
    <text evidence="3">The sequence shown here is derived from an EMBL/GenBank/DDBJ whole genome shotgun (WGS) entry which is preliminary data.</text>
</comment>
<evidence type="ECO:0000256" key="1">
    <source>
        <dbReference type="ARBA" id="ARBA00022763"/>
    </source>
</evidence>
<dbReference type="InterPro" id="IPR036217">
    <property type="entry name" value="MethylDNA_cys_MeTrfase_DNAb"/>
</dbReference>
<organism evidence="3 4">
    <name type="scientific">Gallaecimonas xiamenensis 3-C-1</name>
    <dbReference type="NCBI Taxonomy" id="745411"/>
    <lineage>
        <taxon>Bacteria</taxon>
        <taxon>Pseudomonadati</taxon>
        <taxon>Pseudomonadota</taxon>
        <taxon>Gammaproteobacteria</taxon>
        <taxon>Enterobacterales</taxon>
        <taxon>Gallaecimonadaceae</taxon>
        <taxon>Gallaecimonas</taxon>
    </lineage>
</organism>
<keyword evidence="1" id="KW-0227">DNA damage</keyword>
<evidence type="ECO:0000313" key="3">
    <source>
        <dbReference type="EMBL" id="EKE71080.1"/>
    </source>
</evidence>
<dbReference type="PANTHER" id="PTHR42942">
    <property type="entry name" value="6-O-METHYLGUANINE DNA METHYLTRANSFERASE"/>
    <property type="match status" value="1"/>
</dbReference>
<gene>
    <name evidence="3" type="ORF">B3C1_13024</name>
</gene>
<dbReference type="Pfam" id="PF01035">
    <property type="entry name" value="DNA_binding_1"/>
    <property type="match status" value="1"/>
</dbReference>
<dbReference type="GO" id="GO:0006281">
    <property type="term" value="P:DNA repair"/>
    <property type="evidence" value="ECO:0007669"/>
    <property type="project" value="InterPro"/>
</dbReference>
<feature type="domain" description="Methylated-DNA-[protein]-cysteine S-methyltransferase DNA binding" evidence="2">
    <location>
        <begin position="7"/>
        <end position="80"/>
    </location>
</feature>
<dbReference type="InterPro" id="IPR036388">
    <property type="entry name" value="WH-like_DNA-bd_sf"/>
</dbReference>
<dbReference type="RefSeq" id="WP_008485364.1">
    <property type="nucleotide sequence ID" value="NZ_AMRI01000018.1"/>
</dbReference>
<reference evidence="3 4" key="1">
    <citation type="journal article" date="2012" name="J. Bacteriol.">
        <title>Genome Sequence of Gallaecimonas xiamenensis Type Strain 3-C-1.</title>
        <authorList>
            <person name="Lai Q."/>
            <person name="Wang L."/>
            <person name="Wang W."/>
            <person name="Shao Z."/>
        </authorList>
    </citation>
    <scope>NUCLEOTIDE SEQUENCE [LARGE SCALE GENOMIC DNA]</scope>
    <source>
        <strain evidence="3 4">3-C-1</strain>
    </source>
</reference>
<protein>
    <submittedName>
        <fullName evidence="3">Methylated-DNA-(Protein)-cysteine S-methyltransferase DNA binding</fullName>
    </submittedName>
</protein>
<dbReference type="PANTHER" id="PTHR42942:SF1">
    <property type="entry name" value="ALKYLTRANSFERASE-LIKE PROTEIN 1"/>
    <property type="match status" value="1"/>
</dbReference>
<evidence type="ECO:0000259" key="2">
    <source>
        <dbReference type="Pfam" id="PF01035"/>
    </source>
</evidence>
<dbReference type="eggNOG" id="COG3695">
    <property type="taxonomic scope" value="Bacteria"/>
</dbReference>
<dbReference type="Gene3D" id="1.10.10.10">
    <property type="entry name" value="Winged helix-like DNA-binding domain superfamily/Winged helix DNA-binding domain"/>
    <property type="match status" value="1"/>
</dbReference>
<dbReference type="Proteomes" id="UP000006755">
    <property type="component" value="Unassembled WGS sequence"/>
</dbReference>
<dbReference type="CDD" id="cd06445">
    <property type="entry name" value="ATase"/>
    <property type="match status" value="1"/>
</dbReference>
<dbReference type="InterPro" id="IPR052520">
    <property type="entry name" value="ATL_DNA_repair"/>
</dbReference>
<evidence type="ECO:0000313" key="4">
    <source>
        <dbReference type="Proteomes" id="UP000006755"/>
    </source>
</evidence>
<accession>K2K0S4</accession>
<dbReference type="GO" id="GO:0008168">
    <property type="term" value="F:methyltransferase activity"/>
    <property type="evidence" value="ECO:0007669"/>
    <property type="project" value="UniProtKB-KW"/>
</dbReference>
<keyword evidence="3" id="KW-0808">Transferase</keyword>
<dbReference type="EMBL" id="AMRI01000018">
    <property type="protein sequence ID" value="EKE71080.1"/>
    <property type="molecule type" value="Genomic_DNA"/>
</dbReference>
<dbReference type="OrthoDB" id="9132167at2"/>
<keyword evidence="3" id="KW-0489">Methyltransferase</keyword>
<sequence length="98" mass="10837">MSTNPARLYTLVALIPEGQVATYGQLASILGWNPRLVGRYMGQCPPELPWHRVVNAQGACSVRDSQGHLIQHQRLLAEGVPLTRSGRVNLRRALWPGL</sequence>